<feature type="binding site" evidence="4">
    <location>
        <position position="107"/>
    </location>
    <ligand>
        <name>substrate</name>
    </ligand>
</feature>
<feature type="active site" description="Proton donor" evidence="3">
    <location>
        <position position="184"/>
    </location>
</feature>
<gene>
    <name evidence="5" type="ORF">SH1V18_06800</name>
</gene>
<reference evidence="5" key="1">
    <citation type="submission" date="2022-06" db="EMBL/GenBank/DDBJ databases">
        <title>Vallitalea longa sp. nov., an anaerobic bacterium isolated from marine sediment.</title>
        <authorList>
            <person name="Hirano S."/>
            <person name="Terahara T."/>
            <person name="Mori K."/>
            <person name="Hamada M."/>
            <person name="Matsumoto R."/>
            <person name="Kobayashi T."/>
        </authorList>
    </citation>
    <scope>NUCLEOTIDE SEQUENCE</scope>
    <source>
        <strain evidence="5">SH18-1</strain>
    </source>
</reference>
<organism evidence="5 6">
    <name type="scientific">Vallitalea longa</name>
    <dbReference type="NCBI Taxonomy" id="2936439"/>
    <lineage>
        <taxon>Bacteria</taxon>
        <taxon>Bacillati</taxon>
        <taxon>Bacillota</taxon>
        <taxon>Clostridia</taxon>
        <taxon>Lachnospirales</taxon>
        <taxon>Vallitaleaceae</taxon>
        <taxon>Vallitalea</taxon>
    </lineage>
</organism>
<evidence type="ECO:0000256" key="3">
    <source>
        <dbReference type="PIRSR" id="PIRSR610905-1"/>
    </source>
</evidence>
<evidence type="ECO:0000256" key="2">
    <source>
        <dbReference type="ARBA" id="ARBA00038358"/>
    </source>
</evidence>
<accession>A0A9W6DDI1</accession>
<dbReference type="InterPro" id="IPR010905">
    <property type="entry name" value="Glyco_hydro_88"/>
</dbReference>
<dbReference type="InterPro" id="IPR012341">
    <property type="entry name" value="6hp_glycosidase-like_sf"/>
</dbReference>
<evidence type="ECO:0000256" key="1">
    <source>
        <dbReference type="ARBA" id="ARBA00022801"/>
    </source>
</evidence>
<comment type="caution">
    <text evidence="5">The sequence shown here is derived from an EMBL/GenBank/DDBJ whole genome shotgun (WGS) entry which is preliminary data.</text>
</comment>
<keyword evidence="1 5" id="KW-0378">Hydrolase</keyword>
<dbReference type="InterPro" id="IPR052369">
    <property type="entry name" value="UG_Glycosaminoglycan_Hydrolase"/>
</dbReference>
<dbReference type="InterPro" id="IPR008928">
    <property type="entry name" value="6-hairpin_glycosidase_sf"/>
</dbReference>
<feature type="binding site" evidence="4">
    <location>
        <position position="260"/>
    </location>
    <ligand>
        <name>substrate</name>
    </ligand>
</feature>
<dbReference type="Pfam" id="PF07470">
    <property type="entry name" value="Glyco_hydro_88"/>
    <property type="match status" value="1"/>
</dbReference>
<name>A0A9W6DDI1_9FIRM</name>
<dbReference type="GO" id="GO:0052757">
    <property type="term" value="F:chondroitin hydrolase activity"/>
    <property type="evidence" value="ECO:0007669"/>
    <property type="project" value="TreeGrafter"/>
</dbReference>
<feature type="active site" description="Nucleophile" evidence="3">
    <location>
        <position position="107"/>
    </location>
</feature>
<evidence type="ECO:0000313" key="5">
    <source>
        <dbReference type="EMBL" id="GKX28200.1"/>
    </source>
</evidence>
<dbReference type="Proteomes" id="UP001144256">
    <property type="component" value="Unassembled WGS sequence"/>
</dbReference>
<dbReference type="GO" id="GO:0000272">
    <property type="term" value="P:polysaccharide catabolic process"/>
    <property type="evidence" value="ECO:0007669"/>
    <property type="project" value="TreeGrafter"/>
</dbReference>
<sequence length="395" mass="46039">MSKKSMEQLKKLCIDKTLNNMNGIKTNLREYSSCKEGNYFEELTNEKHKNISLDLSHIFVWTPSFFTGMACLAYNETNKPMYLKWLNCFYDKYYHKIFDTPMNTMHDLGFLYSPYSVALYKLTGDVNQKKVAIKAAEELAKRFMVKGNYIRAWGRLDDKIPEYVSEELSKNHFFTESKGLAIIDSMMNIPLLYWATEVTGNSYFADIANAHAHMTLKYFIRDDYSVYHAYRFDEKTGEPIGGTNYCGYSDESYWARGAAWAIYGFAIAYRYTHKAEYIEAANKLANEFIENIKETIVPIWDFRLPENEKPNKDTSAAAVAACGFIEIAKLTDNGKMLIWADRIIEKLSEQEYLNEDINCPGMLKQSNGRDVYWICGDYFYMEAIYKRLNDIEIFW</sequence>
<dbReference type="RefSeq" id="WP_281812250.1">
    <property type="nucleotide sequence ID" value="NZ_BRLB01000001.1"/>
</dbReference>
<dbReference type="SUPFAM" id="SSF48208">
    <property type="entry name" value="Six-hairpin glycosidases"/>
    <property type="match status" value="1"/>
</dbReference>
<proteinExistence type="inferred from homology"/>
<keyword evidence="6" id="KW-1185">Reference proteome</keyword>
<dbReference type="PANTHER" id="PTHR36845:SF1">
    <property type="entry name" value="HYDROLASE, PUTATIVE (AFU_ORTHOLOGUE AFUA_7G05090)-RELATED"/>
    <property type="match status" value="1"/>
</dbReference>
<dbReference type="AlphaFoldDB" id="A0A9W6DDI1"/>
<comment type="similarity">
    <text evidence="2">Belongs to the glycosyl hydrolase 88 family.</text>
</comment>
<feature type="binding site" evidence="4">
    <location>
        <position position="184"/>
    </location>
    <ligand>
        <name>substrate</name>
    </ligand>
</feature>
<evidence type="ECO:0000313" key="6">
    <source>
        <dbReference type="Proteomes" id="UP001144256"/>
    </source>
</evidence>
<evidence type="ECO:0000256" key="4">
    <source>
        <dbReference type="PIRSR" id="PIRSR610905-2"/>
    </source>
</evidence>
<dbReference type="PANTHER" id="PTHR36845">
    <property type="entry name" value="HYDROLASE, PUTATIVE (AFU_ORTHOLOGUE AFUA_7G05090)-RELATED"/>
    <property type="match status" value="1"/>
</dbReference>
<feature type="binding site" evidence="4">
    <location>
        <position position="242"/>
    </location>
    <ligand>
        <name>substrate</name>
    </ligand>
</feature>
<dbReference type="EMBL" id="BRLB01000001">
    <property type="protein sequence ID" value="GKX28200.1"/>
    <property type="molecule type" value="Genomic_DNA"/>
</dbReference>
<dbReference type="Gene3D" id="1.50.10.10">
    <property type="match status" value="1"/>
</dbReference>
<protein>
    <submittedName>
        <fullName evidence="5">Glucuronyl hydrolase</fullName>
    </submittedName>
</protein>
<feature type="binding site" evidence="4">
    <location>
        <position position="256"/>
    </location>
    <ligand>
        <name>substrate</name>
    </ligand>
</feature>